<feature type="compositionally biased region" description="Basic and acidic residues" evidence="1">
    <location>
        <begin position="65"/>
        <end position="79"/>
    </location>
</feature>
<feature type="compositionally biased region" description="Polar residues" evidence="1">
    <location>
        <begin position="35"/>
        <end position="63"/>
    </location>
</feature>
<gene>
    <name evidence="2" type="ORF">XYLVIOL_LOCUS8416</name>
</gene>
<reference evidence="2 3" key="1">
    <citation type="submission" date="2024-08" db="EMBL/GenBank/DDBJ databases">
        <authorList>
            <person name="Will J Nash"/>
            <person name="Angela Man"/>
            <person name="Seanna McTaggart"/>
            <person name="Kendall Baker"/>
            <person name="Tom Barker"/>
            <person name="Leah Catchpole"/>
            <person name="Alex Durrant"/>
            <person name="Karim Gharbi"/>
            <person name="Naomi Irish"/>
            <person name="Gemy Kaithakottil"/>
            <person name="Debby Ku"/>
            <person name="Aaliyah Providence"/>
            <person name="Felix Shaw"/>
            <person name="David Swarbreck"/>
            <person name="Chris Watkins"/>
            <person name="Ann M. McCartney"/>
            <person name="Giulio Formenti"/>
            <person name="Alice Mouton"/>
            <person name="Noel Vella"/>
            <person name="Bjorn M von Reumont"/>
            <person name="Adriana Vella"/>
            <person name="Wilfried Haerty"/>
        </authorList>
    </citation>
    <scope>NUCLEOTIDE SEQUENCE [LARGE SCALE GENOMIC DNA]</scope>
</reference>
<dbReference type="Proteomes" id="UP001642520">
    <property type="component" value="Unassembled WGS sequence"/>
</dbReference>
<accession>A0ABP1P4Z9</accession>
<protein>
    <submittedName>
        <fullName evidence="2">Uncharacterized protein</fullName>
    </submittedName>
</protein>
<keyword evidence="3" id="KW-1185">Reference proteome</keyword>
<evidence type="ECO:0000256" key="1">
    <source>
        <dbReference type="SAM" id="MobiDB-lite"/>
    </source>
</evidence>
<feature type="region of interest" description="Disordered" evidence="1">
    <location>
        <begin position="29"/>
        <end position="81"/>
    </location>
</feature>
<evidence type="ECO:0000313" key="3">
    <source>
        <dbReference type="Proteomes" id="UP001642520"/>
    </source>
</evidence>
<dbReference type="EMBL" id="CAXAJV020001296">
    <property type="protein sequence ID" value="CAL7947588.1"/>
    <property type="molecule type" value="Genomic_DNA"/>
</dbReference>
<evidence type="ECO:0000313" key="2">
    <source>
        <dbReference type="EMBL" id="CAL7947588.1"/>
    </source>
</evidence>
<sequence>MSEKYVKEILEKLEEIEKLHAKLRSIVPRVKNYKLENSSNAAQERSMNMENKQSVAKETNGNKKNSREQKPVDSRRGSEILKNTFQDSSTRVKKLFDPNAKSMKCFEKFRDQSKSKLGNFRRNSIDYVTKQWYDKNDKIKYFLSTVIEPDIILATRASQTSDDDLAEIVLKEKSSIVSPKKKMFIKKRRSTLQDLSERLLEHFNYTYDSNLLNDTTISLHDHGLGKDEPRKVWKTVFIPDEKSETLKIVSSARKVSLNGNRKQSSSDT</sequence>
<comment type="caution">
    <text evidence="2">The sequence shown here is derived from an EMBL/GenBank/DDBJ whole genome shotgun (WGS) entry which is preliminary data.</text>
</comment>
<proteinExistence type="predicted"/>
<organism evidence="2 3">
    <name type="scientific">Xylocopa violacea</name>
    <name type="common">Violet carpenter bee</name>
    <name type="synonym">Apis violacea</name>
    <dbReference type="NCBI Taxonomy" id="135666"/>
    <lineage>
        <taxon>Eukaryota</taxon>
        <taxon>Metazoa</taxon>
        <taxon>Ecdysozoa</taxon>
        <taxon>Arthropoda</taxon>
        <taxon>Hexapoda</taxon>
        <taxon>Insecta</taxon>
        <taxon>Pterygota</taxon>
        <taxon>Neoptera</taxon>
        <taxon>Endopterygota</taxon>
        <taxon>Hymenoptera</taxon>
        <taxon>Apocrita</taxon>
        <taxon>Aculeata</taxon>
        <taxon>Apoidea</taxon>
        <taxon>Anthophila</taxon>
        <taxon>Apidae</taxon>
        <taxon>Xylocopa</taxon>
        <taxon>Xylocopa</taxon>
    </lineage>
</organism>
<name>A0ABP1P4Z9_XYLVO</name>